<accession>A0AA35PXS2</accession>
<name>A0AA35PXS2_9HYPO</name>
<keyword evidence="1" id="KW-0175">Coiled coil</keyword>
<proteinExistence type="predicted"/>
<comment type="caution">
    <text evidence="3">The sequence shown here is derived from an EMBL/GenBank/DDBJ whole genome shotgun (WGS) entry which is preliminary data.</text>
</comment>
<feature type="coiled-coil region" evidence="1">
    <location>
        <begin position="42"/>
        <end position="107"/>
    </location>
</feature>
<evidence type="ECO:0000256" key="1">
    <source>
        <dbReference type="SAM" id="Coils"/>
    </source>
</evidence>
<feature type="compositionally biased region" description="Polar residues" evidence="2">
    <location>
        <begin position="7"/>
        <end position="16"/>
    </location>
</feature>
<sequence length="125" mass="14822">MVAESGQYEQQISQRQQDLEEEHRVKHLNLKKSFAEDQKRCNNRIKDLAKIVNQRRQKLEELKTEEAGKNLVLNKLKEIENSKRKEINDLDKKIEELVSQHKNLQHATETQNSKQMIQTMIKTNT</sequence>
<keyword evidence="4" id="KW-1185">Reference proteome</keyword>
<evidence type="ECO:0000313" key="3">
    <source>
        <dbReference type="EMBL" id="CAI6068568.1"/>
    </source>
</evidence>
<dbReference type="Proteomes" id="UP001160390">
    <property type="component" value="Unassembled WGS sequence"/>
</dbReference>
<dbReference type="EMBL" id="CABFNP030000633">
    <property type="protein sequence ID" value="CAI6068568.1"/>
    <property type="molecule type" value="Genomic_DNA"/>
</dbReference>
<feature type="region of interest" description="Disordered" evidence="2">
    <location>
        <begin position="1"/>
        <end position="20"/>
    </location>
</feature>
<evidence type="ECO:0000256" key="2">
    <source>
        <dbReference type="SAM" id="MobiDB-lite"/>
    </source>
</evidence>
<gene>
    <name evidence="3" type="ORF">CCHLO57077_00017748</name>
</gene>
<organism evidence="3 4">
    <name type="scientific">Clonostachys chloroleuca</name>
    <dbReference type="NCBI Taxonomy" id="1926264"/>
    <lineage>
        <taxon>Eukaryota</taxon>
        <taxon>Fungi</taxon>
        <taxon>Dikarya</taxon>
        <taxon>Ascomycota</taxon>
        <taxon>Pezizomycotina</taxon>
        <taxon>Sordariomycetes</taxon>
        <taxon>Hypocreomycetidae</taxon>
        <taxon>Hypocreales</taxon>
        <taxon>Bionectriaceae</taxon>
        <taxon>Clonostachys</taxon>
    </lineage>
</organism>
<evidence type="ECO:0000313" key="4">
    <source>
        <dbReference type="Proteomes" id="UP001160390"/>
    </source>
</evidence>
<dbReference type="AlphaFoldDB" id="A0AA35PXS2"/>
<reference evidence="3" key="1">
    <citation type="submission" date="2023-01" db="EMBL/GenBank/DDBJ databases">
        <authorList>
            <person name="Piombo E."/>
        </authorList>
    </citation>
    <scope>NUCLEOTIDE SEQUENCE</scope>
</reference>
<protein>
    <submittedName>
        <fullName evidence="3">Uncharacterized protein</fullName>
    </submittedName>
</protein>